<keyword evidence="2" id="KW-1185">Reference proteome</keyword>
<dbReference type="EMBL" id="JAGHQM010000872">
    <property type="protein sequence ID" value="KAH0558360.1"/>
    <property type="molecule type" value="Genomic_DNA"/>
</dbReference>
<evidence type="ECO:0000313" key="2">
    <source>
        <dbReference type="Proteomes" id="UP000750711"/>
    </source>
</evidence>
<gene>
    <name evidence="1" type="ORF">GP486_004983</name>
</gene>
<sequence>MAYLSNYSLGPLDEDREYRAATNSYLELWRFSDARHNIIREGSLPDNKLLDEFLDQHEYDTESEQQYPFQDEAVMTRVWEKLMLPKGFLRAWGMLSGVCWATRHIEDDGDFIHLALAHPWSCDFWSLATSYNVRTRVTTHVLGYVPGSDVKDVVTNLKAAINIAHHPLVVPMCVYAASVTAMIGVDERTRGCLIEVDSAIGLNHSPAIMIDEEAVSQLRGNFQKLNETLVSAQSGISNAWGWRVFFPQVSKTMQRAVCACEAVAESHRGLGLKNENIKDWLDMLDQEREYRESLFRGYDSQIRLLLSVAS</sequence>
<evidence type="ECO:0000313" key="1">
    <source>
        <dbReference type="EMBL" id="KAH0558360.1"/>
    </source>
</evidence>
<dbReference type="AlphaFoldDB" id="A0A9P8LA44"/>
<proteinExistence type="predicted"/>
<name>A0A9P8LA44_9PEZI</name>
<accession>A0A9P8LA44</accession>
<comment type="caution">
    <text evidence="1">The sequence shown here is derived from an EMBL/GenBank/DDBJ whole genome shotgun (WGS) entry which is preliminary data.</text>
</comment>
<organism evidence="1 2">
    <name type="scientific">Trichoglossum hirsutum</name>
    <dbReference type="NCBI Taxonomy" id="265104"/>
    <lineage>
        <taxon>Eukaryota</taxon>
        <taxon>Fungi</taxon>
        <taxon>Dikarya</taxon>
        <taxon>Ascomycota</taxon>
        <taxon>Pezizomycotina</taxon>
        <taxon>Geoglossomycetes</taxon>
        <taxon>Geoglossales</taxon>
        <taxon>Geoglossaceae</taxon>
        <taxon>Trichoglossum</taxon>
    </lineage>
</organism>
<protein>
    <submittedName>
        <fullName evidence="1">Uncharacterized protein</fullName>
    </submittedName>
</protein>
<reference evidence="1" key="1">
    <citation type="submission" date="2021-03" db="EMBL/GenBank/DDBJ databases">
        <title>Comparative genomics and phylogenomic investigation of the class Geoglossomycetes provide insights into ecological specialization and systematics.</title>
        <authorList>
            <person name="Melie T."/>
            <person name="Pirro S."/>
            <person name="Miller A.N."/>
            <person name="Quandt A."/>
        </authorList>
    </citation>
    <scope>NUCLEOTIDE SEQUENCE</scope>
    <source>
        <strain evidence="1">CAQ_001_2017</strain>
    </source>
</reference>
<dbReference type="Proteomes" id="UP000750711">
    <property type="component" value="Unassembled WGS sequence"/>
</dbReference>